<comment type="catalytic activity">
    <reaction evidence="1">
        <text>ATP + protein L-histidine = ADP + protein N-phospho-L-histidine.</text>
        <dbReference type="EC" id="2.7.13.3"/>
    </reaction>
</comment>
<keyword evidence="21" id="KW-1185">Reference proteome</keyword>
<evidence type="ECO:0000256" key="11">
    <source>
        <dbReference type="ARBA" id="ARBA00022777"/>
    </source>
</evidence>
<evidence type="ECO:0000313" key="21">
    <source>
        <dbReference type="Proteomes" id="UP000272729"/>
    </source>
</evidence>
<dbReference type="PANTHER" id="PTHR24421:SF10">
    <property type="entry name" value="NITRATE_NITRITE SENSOR PROTEIN NARQ"/>
    <property type="match status" value="1"/>
</dbReference>
<dbReference type="GO" id="GO:0051539">
    <property type="term" value="F:4 iron, 4 sulfur cluster binding"/>
    <property type="evidence" value="ECO:0007669"/>
    <property type="project" value="UniProtKB-KW"/>
</dbReference>
<evidence type="ECO:0000256" key="3">
    <source>
        <dbReference type="ARBA" id="ARBA00004496"/>
    </source>
</evidence>
<sequence>MRREIAVSTDAADEAGRPPALSADAAGHPITLPTEPAGRRAMPAEPAGTRIAVSTDAADEVRRRVLRDLHDGLGPSLAAVALGLRAARHLLGHDPASAGPLLARLEEEVHHAVGEIRRLAAGAYPAELARLGLAGAVRAHVATLADRHPVRVDVQVAGTLPELPVAVQVAAYRIVCEALTNVVRHAGARHCVVRLWCAGGLHVEVVDDGVGACPRGGDGIGLSSMRERAREVGGTWAMEHAAAGGTRVAADLPVAGGV</sequence>
<evidence type="ECO:0000256" key="6">
    <source>
        <dbReference type="ARBA" id="ARBA00022485"/>
    </source>
</evidence>
<dbReference type="GO" id="GO:0005524">
    <property type="term" value="F:ATP binding"/>
    <property type="evidence" value="ECO:0007669"/>
    <property type="project" value="UniProtKB-KW"/>
</dbReference>
<dbReference type="Pfam" id="PF07730">
    <property type="entry name" value="HisKA_3"/>
    <property type="match status" value="1"/>
</dbReference>
<evidence type="ECO:0000256" key="14">
    <source>
        <dbReference type="ARBA" id="ARBA00023012"/>
    </source>
</evidence>
<keyword evidence="11 20" id="KW-0418">Kinase</keyword>
<keyword evidence="10" id="KW-0547">Nucleotide-binding</keyword>
<comment type="subcellular location">
    <subcellularLocation>
        <location evidence="3">Cytoplasm</location>
    </subcellularLocation>
</comment>
<feature type="region of interest" description="Disordered" evidence="18">
    <location>
        <begin position="1"/>
        <end position="45"/>
    </location>
</feature>
<reference evidence="20 21" key="1">
    <citation type="submission" date="2018-10" db="EMBL/GenBank/DDBJ databases">
        <title>Sequencing the genomes of 1000 actinobacteria strains.</title>
        <authorList>
            <person name="Klenk H.-P."/>
        </authorList>
    </citation>
    <scope>NUCLEOTIDE SEQUENCE [LARGE SCALE GENOMIC DNA]</scope>
    <source>
        <strain evidence="20 21">DSM 43911</strain>
    </source>
</reference>
<dbReference type="PANTHER" id="PTHR24421">
    <property type="entry name" value="NITRATE/NITRITE SENSOR PROTEIN NARX-RELATED"/>
    <property type="match status" value="1"/>
</dbReference>
<dbReference type="Pfam" id="PF02518">
    <property type="entry name" value="HATPase_c"/>
    <property type="match status" value="1"/>
</dbReference>
<evidence type="ECO:0000256" key="1">
    <source>
        <dbReference type="ARBA" id="ARBA00000085"/>
    </source>
</evidence>
<dbReference type="AlphaFoldDB" id="A0A495XL39"/>
<keyword evidence="12" id="KW-0067">ATP-binding</keyword>
<accession>A0A495XL39</accession>
<dbReference type="SUPFAM" id="SSF55874">
    <property type="entry name" value="ATPase domain of HSP90 chaperone/DNA topoisomerase II/histidine kinase"/>
    <property type="match status" value="1"/>
</dbReference>
<keyword evidence="9" id="KW-0808">Transferase</keyword>
<dbReference type="InterPro" id="IPR011712">
    <property type="entry name" value="Sig_transdc_His_kin_sub3_dim/P"/>
</dbReference>
<dbReference type="GO" id="GO:0000155">
    <property type="term" value="F:phosphorelay sensor kinase activity"/>
    <property type="evidence" value="ECO:0007669"/>
    <property type="project" value="InterPro"/>
</dbReference>
<dbReference type="GO" id="GO:0046983">
    <property type="term" value="F:protein dimerization activity"/>
    <property type="evidence" value="ECO:0007669"/>
    <property type="project" value="InterPro"/>
</dbReference>
<evidence type="ECO:0000256" key="8">
    <source>
        <dbReference type="ARBA" id="ARBA00022553"/>
    </source>
</evidence>
<dbReference type="SMART" id="SM00387">
    <property type="entry name" value="HATPase_c"/>
    <property type="match status" value="1"/>
</dbReference>
<organism evidence="20 21">
    <name type="scientific">Saccharothrix variisporea</name>
    <dbReference type="NCBI Taxonomy" id="543527"/>
    <lineage>
        <taxon>Bacteria</taxon>
        <taxon>Bacillati</taxon>
        <taxon>Actinomycetota</taxon>
        <taxon>Actinomycetes</taxon>
        <taxon>Pseudonocardiales</taxon>
        <taxon>Pseudonocardiaceae</taxon>
        <taxon>Saccharothrix</taxon>
    </lineage>
</organism>
<dbReference type="CDD" id="cd16917">
    <property type="entry name" value="HATPase_UhpB-NarQ-NarX-like"/>
    <property type="match status" value="1"/>
</dbReference>
<evidence type="ECO:0000256" key="4">
    <source>
        <dbReference type="ARBA" id="ARBA00012438"/>
    </source>
</evidence>
<keyword evidence="15" id="KW-0411">Iron-sulfur</keyword>
<evidence type="ECO:0000256" key="12">
    <source>
        <dbReference type="ARBA" id="ARBA00022840"/>
    </source>
</evidence>
<gene>
    <name evidence="20" type="ORF">DFJ66_6931</name>
</gene>
<evidence type="ECO:0000313" key="20">
    <source>
        <dbReference type="EMBL" id="RKT73594.1"/>
    </source>
</evidence>
<dbReference type="Proteomes" id="UP000272729">
    <property type="component" value="Unassembled WGS sequence"/>
</dbReference>
<keyword evidence="6" id="KW-0479">Metal-binding</keyword>
<evidence type="ECO:0000256" key="5">
    <source>
        <dbReference type="ARBA" id="ARBA00017322"/>
    </source>
</evidence>
<evidence type="ECO:0000256" key="18">
    <source>
        <dbReference type="SAM" id="MobiDB-lite"/>
    </source>
</evidence>
<evidence type="ECO:0000259" key="19">
    <source>
        <dbReference type="SMART" id="SM00387"/>
    </source>
</evidence>
<dbReference type="InterPro" id="IPR004358">
    <property type="entry name" value="Sig_transdc_His_kin-like_C"/>
</dbReference>
<dbReference type="InterPro" id="IPR003594">
    <property type="entry name" value="HATPase_dom"/>
</dbReference>
<keyword evidence="8" id="KW-0597">Phosphoprotein</keyword>
<dbReference type="InterPro" id="IPR050482">
    <property type="entry name" value="Sensor_HK_TwoCompSys"/>
</dbReference>
<dbReference type="PRINTS" id="PR00344">
    <property type="entry name" value="BCTRLSENSOR"/>
</dbReference>
<dbReference type="Gene3D" id="3.30.565.10">
    <property type="entry name" value="Histidine kinase-like ATPase, C-terminal domain"/>
    <property type="match status" value="1"/>
</dbReference>
<proteinExistence type="predicted"/>
<feature type="domain" description="Histidine kinase/HSP90-like ATPase" evidence="19">
    <location>
        <begin position="166"/>
        <end position="256"/>
    </location>
</feature>
<comment type="function">
    <text evidence="16">Member of the two-component regulatory system NreB/NreC involved in the control of dissimilatory nitrate/nitrite reduction in response to oxygen. NreB functions as a direct oxygen sensor histidine kinase which is autophosphorylated, in the absence of oxygen, probably at the conserved histidine residue, and transfers its phosphate group probably to a conserved aspartate residue of NreC. NreB/NreC activates the expression of the nitrate (narGHJI) and nitrite (nir) reductase operons, as well as the putative nitrate transporter gene narT.</text>
</comment>
<comment type="cofactor">
    <cofactor evidence="2">
        <name>[4Fe-4S] cluster</name>
        <dbReference type="ChEBI" id="CHEBI:49883"/>
    </cofactor>
</comment>
<evidence type="ECO:0000256" key="9">
    <source>
        <dbReference type="ARBA" id="ARBA00022679"/>
    </source>
</evidence>
<evidence type="ECO:0000256" key="15">
    <source>
        <dbReference type="ARBA" id="ARBA00023014"/>
    </source>
</evidence>
<name>A0A495XL39_9PSEU</name>
<keyword evidence="14" id="KW-0902">Two-component regulatory system</keyword>
<evidence type="ECO:0000256" key="16">
    <source>
        <dbReference type="ARBA" id="ARBA00024827"/>
    </source>
</evidence>
<evidence type="ECO:0000256" key="2">
    <source>
        <dbReference type="ARBA" id="ARBA00001966"/>
    </source>
</evidence>
<dbReference type="GO" id="GO:0016020">
    <property type="term" value="C:membrane"/>
    <property type="evidence" value="ECO:0007669"/>
    <property type="project" value="InterPro"/>
</dbReference>
<keyword evidence="6" id="KW-0004">4Fe-4S</keyword>
<dbReference type="RefSeq" id="WP_246030012.1">
    <property type="nucleotide sequence ID" value="NZ_JBIUBA010000016.1"/>
</dbReference>
<keyword evidence="13" id="KW-0408">Iron</keyword>
<dbReference type="EMBL" id="RBXR01000001">
    <property type="protein sequence ID" value="RKT73594.1"/>
    <property type="molecule type" value="Genomic_DNA"/>
</dbReference>
<dbReference type="Gene3D" id="1.20.5.1930">
    <property type="match status" value="1"/>
</dbReference>
<keyword evidence="7" id="KW-0963">Cytoplasm</keyword>
<evidence type="ECO:0000256" key="10">
    <source>
        <dbReference type="ARBA" id="ARBA00022741"/>
    </source>
</evidence>
<evidence type="ECO:0000256" key="13">
    <source>
        <dbReference type="ARBA" id="ARBA00023004"/>
    </source>
</evidence>
<dbReference type="GO" id="GO:0005737">
    <property type="term" value="C:cytoplasm"/>
    <property type="evidence" value="ECO:0007669"/>
    <property type="project" value="UniProtKB-SubCell"/>
</dbReference>
<comment type="caution">
    <text evidence="20">The sequence shown here is derived from an EMBL/GenBank/DDBJ whole genome shotgun (WGS) entry which is preliminary data.</text>
</comment>
<dbReference type="InterPro" id="IPR036890">
    <property type="entry name" value="HATPase_C_sf"/>
</dbReference>
<protein>
    <recommendedName>
        <fullName evidence="5">Oxygen sensor histidine kinase NreB</fullName>
        <ecNumber evidence="4">2.7.13.3</ecNumber>
    </recommendedName>
    <alternativeName>
        <fullName evidence="17">Nitrogen regulation protein B</fullName>
    </alternativeName>
</protein>
<dbReference type="EC" id="2.7.13.3" evidence="4"/>
<evidence type="ECO:0000256" key="17">
    <source>
        <dbReference type="ARBA" id="ARBA00030800"/>
    </source>
</evidence>
<evidence type="ECO:0000256" key="7">
    <source>
        <dbReference type="ARBA" id="ARBA00022490"/>
    </source>
</evidence>